<proteinExistence type="predicted"/>
<dbReference type="Gene3D" id="3.40.50.1820">
    <property type="entry name" value="alpha/beta hydrolase"/>
    <property type="match status" value="1"/>
</dbReference>
<gene>
    <name evidence="2" type="ORF">J1792_22905</name>
</gene>
<dbReference type="InterPro" id="IPR029058">
    <property type="entry name" value="AB_hydrolase_fold"/>
</dbReference>
<evidence type="ECO:0000313" key="3">
    <source>
        <dbReference type="Proteomes" id="UP000664781"/>
    </source>
</evidence>
<dbReference type="InterPro" id="IPR050471">
    <property type="entry name" value="AB_hydrolase"/>
</dbReference>
<dbReference type="AlphaFoldDB" id="A0A939FPP6"/>
<evidence type="ECO:0000313" key="2">
    <source>
        <dbReference type="EMBL" id="MBO0655523.1"/>
    </source>
</evidence>
<dbReference type="SUPFAM" id="SSF53474">
    <property type="entry name" value="alpha/beta-Hydrolases"/>
    <property type="match status" value="1"/>
</dbReference>
<dbReference type="RefSeq" id="WP_207248073.1">
    <property type="nucleotide sequence ID" value="NZ_JAFMOF010000003.1"/>
</dbReference>
<comment type="caution">
    <text evidence="2">The sequence shown here is derived from an EMBL/GenBank/DDBJ whole genome shotgun (WGS) entry which is preliminary data.</text>
</comment>
<dbReference type="InterPro" id="IPR000073">
    <property type="entry name" value="AB_hydrolase_1"/>
</dbReference>
<name>A0A939FPP6_9ACTN</name>
<dbReference type="Pfam" id="PF12697">
    <property type="entry name" value="Abhydrolase_6"/>
    <property type="match status" value="1"/>
</dbReference>
<protein>
    <submittedName>
        <fullName evidence="2">Alpha/beta hydrolase</fullName>
    </submittedName>
</protein>
<sequence length="280" mass="29861">METPETAANLDNVGFGLRGIELERVPSADGTPIAFERSGSGPSVVILGGGLNEKAMFARLAEALSERFTVFNYDRRGRGGSGDAQPERWSVEREVEDLAAVLEAAGGSASVFANCTGGMIAVRGAAAGLPMANLAMYEPPYGGPRVPEGYHDELRRLIAADRRGDAVALFLKVDIGFGEESIERFREHPVWPSFEAVAPTVIYDSVISDDSTEVPLDLLPKIAVPTLVIGGDDSPEWMLAPCRALAAGIPRGRFVSMPSEGHLFNQKLGAPLLAEFFTSV</sequence>
<reference evidence="2" key="1">
    <citation type="submission" date="2021-03" db="EMBL/GenBank/DDBJ databases">
        <title>Streptomyces strains.</title>
        <authorList>
            <person name="Lund M.B."/>
            <person name="Toerring T."/>
        </authorList>
    </citation>
    <scope>NUCLEOTIDE SEQUENCE</scope>
    <source>
        <strain evidence="2">JCM 4242</strain>
    </source>
</reference>
<dbReference type="GO" id="GO:0046503">
    <property type="term" value="P:glycerolipid catabolic process"/>
    <property type="evidence" value="ECO:0007669"/>
    <property type="project" value="TreeGrafter"/>
</dbReference>
<dbReference type="PANTHER" id="PTHR43433">
    <property type="entry name" value="HYDROLASE, ALPHA/BETA FOLD FAMILY PROTEIN"/>
    <property type="match status" value="1"/>
</dbReference>
<dbReference type="Proteomes" id="UP000664781">
    <property type="component" value="Unassembled WGS sequence"/>
</dbReference>
<organism evidence="2 3">
    <name type="scientific">Streptomyces triculaminicus</name>
    <dbReference type="NCBI Taxonomy" id="2816232"/>
    <lineage>
        <taxon>Bacteria</taxon>
        <taxon>Bacillati</taxon>
        <taxon>Actinomycetota</taxon>
        <taxon>Actinomycetes</taxon>
        <taxon>Kitasatosporales</taxon>
        <taxon>Streptomycetaceae</taxon>
        <taxon>Streptomyces</taxon>
    </lineage>
</organism>
<dbReference type="PANTHER" id="PTHR43433:SF5">
    <property type="entry name" value="AB HYDROLASE-1 DOMAIN-CONTAINING PROTEIN"/>
    <property type="match status" value="1"/>
</dbReference>
<dbReference type="EMBL" id="JAFMOF010000003">
    <property type="protein sequence ID" value="MBO0655523.1"/>
    <property type="molecule type" value="Genomic_DNA"/>
</dbReference>
<evidence type="ECO:0000259" key="1">
    <source>
        <dbReference type="Pfam" id="PF12697"/>
    </source>
</evidence>
<keyword evidence="3" id="KW-1185">Reference proteome</keyword>
<keyword evidence="2" id="KW-0378">Hydrolase</keyword>
<feature type="domain" description="AB hydrolase-1" evidence="1">
    <location>
        <begin position="48"/>
        <end position="265"/>
    </location>
</feature>
<dbReference type="GO" id="GO:0004806">
    <property type="term" value="F:triacylglycerol lipase activity"/>
    <property type="evidence" value="ECO:0007669"/>
    <property type="project" value="TreeGrafter"/>
</dbReference>
<accession>A0A939FPP6</accession>